<keyword evidence="3" id="KW-1185">Reference proteome</keyword>
<feature type="region of interest" description="Disordered" evidence="1">
    <location>
        <begin position="73"/>
        <end position="92"/>
    </location>
</feature>
<comment type="caution">
    <text evidence="2">The sequence shown here is derived from an EMBL/GenBank/DDBJ whole genome shotgun (WGS) entry which is preliminary data.</text>
</comment>
<dbReference type="OrthoDB" id="10652395at2759"/>
<protein>
    <submittedName>
        <fullName evidence="2">Uncharacterized protein</fullName>
    </submittedName>
</protein>
<evidence type="ECO:0000313" key="3">
    <source>
        <dbReference type="Proteomes" id="UP000769528"/>
    </source>
</evidence>
<evidence type="ECO:0000256" key="1">
    <source>
        <dbReference type="SAM" id="MobiDB-lite"/>
    </source>
</evidence>
<name>A0A9P8T8Y9_9ASCO</name>
<evidence type="ECO:0000313" key="2">
    <source>
        <dbReference type="EMBL" id="KAH3670306.1"/>
    </source>
</evidence>
<proteinExistence type="predicted"/>
<gene>
    <name evidence="2" type="ORF">WICMUC_004875</name>
</gene>
<reference evidence="2" key="2">
    <citation type="submission" date="2021-01" db="EMBL/GenBank/DDBJ databases">
        <authorList>
            <person name="Schikora-Tamarit M.A."/>
        </authorList>
    </citation>
    <scope>NUCLEOTIDE SEQUENCE</scope>
    <source>
        <strain evidence="2">CBS6341</strain>
    </source>
</reference>
<organism evidence="2 3">
    <name type="scientific">Wickerhamomyces mucosus</name>
    <dbReference type="NCBI Taxonomy" id="1378264"/>
    <lineage>
        <taxon>Eukaryota</taxon>
        <taxon>Fungi</taxon>
        <taxon>Dikarya</taxon>
        <taxon>Ascomycota</taxon>
        <taxon>Saccharomycotina</taxon>
        <taxon>Saccharomycetes</taxon>
        <taxon>Phaffomycetales</taxon>
        <taxon>Wickerhamomycetaceae</taxon>
        <taxon>Wickerhamomyces</taxon>
    </lineage>
</organism>
<dbReference type="Proteomes" id="UP000769528">
    <property type="component" value="Unassembled WGS sequence"/>
</dbReference>
<reference evidence="2" key="1">
    <citation type="journal article" date="2021" name="Open Biol.">
        <title>Shared evolutionary footprints suggest mitochondrial oxidative damage underlies multiple complex I losses in fungi.</title>
        <authorList>
            <person name="Schikora-Tamarit M.A."/>
            <person name="Marcet-Houben M."/>
            <person name="Nosek J."/>
            <person name="Gabaldon T."/>
        </authorList>
    </citation>
    <scope>NUCLEOTIDE SEQUENCE</scope>
    <source>
        <strain evidence="2">CBS6341</strain>
    </source>
</reference>
<accession>A0A9P8T8Y9</accession>
<sequence length="484" mass="56405">MFPLINEIDENDSSFEQNQLNKYNRYDSNNSSDEELNINSLLDSSTSTTTTTTSTSSTGFHYEVENNWSMIFTDDNNSTDHDNRSTYSSSVDENELDIVSTDSENHTVIELKNKSNKEDLNSSSSTTTLKPIKLKLDINEYGSITTLKEEVEKSSNSECLILPDPTIKYSFNDNNSEDSKLSAYISKFCKNLKNLSLKDIIILSILSFLIFDKFFNIWKNYYSFNNKYFIPSLSNNLESNPNIEYITLFQQKKEEEEENFKNSWELLNDLFNSIKRDINQGSQKGIESLDIYYNDILSKFEKIDYKDFINYRFNSIKNQTLENWNKLISISTDKNNGFYKIKGQVQNKIRLIFNKTRADSYNINNIFKQAVLNNALIPQIFNNYNINSIKNIFSINFIKFNRSNFEKAAKAADNLMDKFLNYKIINYKDYNEIISIISLKYGTIKRFLIDKNNTGLFNDFDETFKQASIKANEIYQQGLNLLNF</sequence>
<dbReference type="AlphaFoldDB" id="A0A9P8T8Y9"/>
<dbReference type="EMBL" id="JAEUBF010001304">
    <property type="protein sequence ID" value="KAH3670306.1"/>
    <property type="molecule type" value="Genomic_DNA"/>
</dbReference>